<evidence type="ECO:0000313" key="3">
    <source>
        <dbReference type="Proteomes" id="UP000092993"/>
    </source>
</evidence>
<organism evidence="2 3">
    <name type="scientific">Grifola frondosa</name>
    <name type="common">Maitake</name>
    <name type="synonym">Polyporus frondosus</name>
    <dbReference type="NCBI Taxonomy" id="5627"/>
    <lineage>
        <taxon>Eukaryota</taxon>
        <taxon>Fungi</taxon>
        <taxon>Dikarya</taxon>
        <taxon>Basidiomycota</taxon>
        <taxon>Agaricomycotina</taxon>
        <taxon>Agaricomycetes</taxon>
        <taxon>Polyporales</taxon>
        <taxon>Grifolaceae</taxon>
        <taxon>Grifola</taxon>
    </lineage>
</organism>
<feature type="compositionally biased region" description="Polar residues" evidence="1">
    <location>
        <begin position="51"/>
        <end position="60"/>
    </location>
</feature>
<evidence type="ECO:0000313" key="2">
    <source>
        <dbReference type="EMBL" id="OBZ75998.1"/>
    </source>
</evidence>
<protein>
    <submittedName>
        <fullName evidence="2">Uncharacterized protein</fullName>
    </submittedName>
</protein>
<feature type="compositionally biased region" description="Polar residues" evidence="1">
    <location>
        <begin position="24"/>
        <end position="35"/>
    </location>
</feature>
<feature type="compositionally biased region" description="Basic and acidic residues" evidence="1">
    <location>
        <begin position="1"/>
        <end position="17"/>
    </location>
</feature>
<name>A0A1C7MGP1_GRIFR</name>
<dbReference type="Proteomes" id="UP000092993">
    <property type="component" value="Unassembled WGS sequence"/>
</dbReference>
<keyword evidence="3" id="KW-1185">Reference proteome</keyword>
<evidence type="ECO:0000256" key="1">
    <source>
        <dbReference type="SAM" id="MobiDB-lite"/>
    </source>
</evidence>
<dbReference type="AlphaFoldDB" id="A0A1C7MGP1"/>
<gene>
    <name evidence="2" type="ORF">A0H81_04966</name>
</gene>
<sequence length="94" mass="10731">MRVHDHLNLGREDDPLGKKHRTASICSPTSGGNIEQKSRHFQSRHAFSEPRVSTENSFSRRLSKPPDFQGVAAQDRTGFRGCSHFNLHEFFKHS</sequence>
<comment type="caution">
    <text evidence="2">The sequence shown here is derived from an EMBL/GenBank/DDBJ whole genome shotgun (WGS) entry which is preliminary data.</text>
</comment>
<accession>A0A1C7MGP1</accession>
<feature type="region of interest" description="Disordered" evidence="1">
    <location>
        <begin position="1"/>
        <end position="72"/>
    </location>
</feature>
<proteinExistence type="predicted"/>
<reference evidence="2 3" key="1">
    <citation type="submission" date="2016-03" db="EMBL/GenBank/DDBJ databases">
        <title>Whole genome sequencing of Grifola frondosa 9006-11.</title>
        <authorList>
            <person name="Min B."/>
            <person name="Park H."/>
            <person name="Kim J.-G."/>
            <person name="Cho H."/>
            <person name="Oh Y.-L."/>
            <person name="Kong W.-S."/>
            <person name="Choi I.-G."/>
        </authorList>
    </citation>
    <scope>NUCLEOTIDE SEQUENCE [LARGE SCALE GENOMIC DNA]</scope>
    <source>
        <strain evidence="2 3">9006-11</strain>
    </source>
</reference>
<dbReference type="EMBL" id="LUGG01000004">
    <property type="protein sequence ID" value="OBZ75998.1"/>
    <property type="molecule type" value="Genomic_DNA"/>
</dbReference>